<dbReference type="EMBL" id="CP096040">
    <property type="protein sequence ID" value="USQ97406.1"/>
    <property type="molecule type" value="Genomic_DNA"/>
</dbReference>
<dbReference type="Proteomes" id="UP001057520">
    <property type="component" value="Chromosome"/>
</dbReference>
<keyword evidence="1" id="KW-1133">Transmembrane helix</keyword>
<gene>
    <name evidence="2" type="ORF">MZV50_07650</name>
</gene>
<protein>
    <submittedName>
        <fullName evidence="2">Uncharacterized protein</fullName>
    </submittedName>
</protein>
<proteinExistence type="predicted"/>
<feature type="transmembrane region" description="Helical" evidence="1">
    <location>
        <begin position="65"/>
        <end position="83"/>
    </location>
</feature>
<keyword evidence="1" id="KW-0812">Transmembrane</keyword>
<feature type="transmembrane region" description="Helical" evidence="1">
    <location>
        <begin position="37"/>
        <end position="59"/>
    </location>
</feature>
<evidence type="ECO:0000313" key="2">
    <source>
        <dbReference type="EMBL" id="USQ97406.1"/>
    </source>
</evidence>
<evidence type="ECO:0000313" key="3">
    <source>
        <dbReference type="Proteomes" id="UP001057520"/>
    </source>
</evidence>
<reference evidence="2 3" key="1">
    <citation type="submission" date="2022-04" db="EMBL/GenBank/DDBJ databases">
        <title>Genome sequence of soybean root-associated Caulobacter segnis RL271.</title>
        <authorList>
            <person name="Longley R."/>
            <person name="Bonito G."/>
            <person name="Trigodet F."/>
            <person name="Crosson S."/>
            <person name="Fiebig A."/>
        </authorList>
    </citation>
    <scope>NUCLEOTIDE SEQUENCE [LARGE SCALE GENOMIC DNA]</scope>
    <source>
        <strain evidence="2 3">RL271</strain>
    </source>
</reference>
<evidence type="ECO:0000256" key="1">
    <source>
        <dbReference type="SAM" id="Phobius"/>
    </source>
</evidence>
<name>A0ABY4ZXX1_9CAUL</name>
<feature type="transmembrane region" description="Helical" evidence="1">
    <location>
        <begin position="140"/>
        <end position="161"/>
    </location>
</feature>
<keyword evidence="3" id="KW-1185">Reference proteome</keyword>
<accession>A0ABY4ZXX1</accession>
<feature type="transmembrane region" description="Helical" evidence="1">
    <location>
        <begin position="111"/>
        <end position="134"/>
    </location>
</feature>
<sequence length="192" mass="19907">MSASLDSALWGLALAPLPLAGTYLLKRAWDTAGPERPKFILAGWSLLVLAIAASVPLMGPGRGPFAMLALGSAVALALVAAGVERRNARKKAQRELAPEPSDRRRVVWRGWLRGFLAGPLAGIAALGCGLAVAICAPGQIQSRMVIGGLMVPFLWAGGMAWTLSDDKILRAFAVLAGVSVVTLGAAFLKGAL</sequence>
<organism evidence="2 3">
    <name type="scientific">Caulobacter segnis</name>
    <dbReference type="NCBI Taxonomy" id="88688"/>
    <lineage>
        <taxon>Bacteria</taxon>
        <taxon>Pseudomonadati</taxon>
        <taxon>Pseudomonadota</taxon>
        <taxon>Alphaproteobacteria</taxon>
        <taxon>Caulobacterales</taxon>
        <taxon>Caulobacteraceae</taxon>
        <taxon>Caulobacter</taxon>
    </lineage>
</organism>
<keyword evidence="1" id="KW-0472">Membrane</keyword>
<feature type="transmembrane region" description="Helical" evidence="1">
    <location>
        <begin position="168"/>
        <end position="188"/>
    </location>
</feature>
<feature type="transmembrane region" description="Helical" evidence="1">
    <location>
        <begin position="7"/>
        <end position="25"/>
    </location>
</feature>